<dbReference type="OrthoDB" id="6174054at2759"/>
<keyword evidence="2" id="KW-1185">Reference proteome</keyword>
<dbReference type="Gene3D" id="2.40.50.120">
    <property type="match status" value="1"/>
</dbReference>
<feature type="signal peptide" evidence="1">
    <location>
        <begin position="1"/>
        <end position="18"/>
    </location>
</feature>
<dbReference type="RefSeq" id="XP_022296521.1">
    <property type="nucleotide sequence ID" value="XM_022440813.1"/>
</dbReference>
<feature type="chain" id="PRO_5034667120" evidence="1">
    <location>
        <begin position="19"/>
        <end position="195"/>
    </location>
</feature>
<keyword evidence="1" id="KW-0732">Signal</keyword>
<protein>
    <submittedName>
        <fullName evidence="3">Uncharacterized protein LOC111106227</fullName>
    </submittedName>
</protein>
<sequence>MAFIGLVLSVNFISVVLACFPSINHDQNSFCRSDYAFTGFVLRSSETNRESVFQIQLTSNLKGRVAIPGQLLTIYGRGSGNSCGPHRLNRFQGHVLYVSSRSFPDEPARLEITEHHTFDPVNVNRVANYDCSCEIVINLPQQPNNVDTTPAGDKCVITENEYDCNFRQGFCSRQQSPFGAGRCSWIAPNIPCPQR</sequence>
<name>A0A8B8AZI2_CRAVI</name>
<proteinExistence type="predicted"/>
<dbReference type="Proteomes" id="UP000694844">
    <property type="component" value="Chromosome 8"/>
</dbReference>
<dbReference type="InterPro" id="IPR008993">
    <property type="entry name" value="TIMP-like_OB-fold"/>
</dbReference>
<evidence type="ECO:0000256" key="1">
    <source>
        <dbReference type="SAM" id="SignalP"/>
    </source>
</evidence>
<dbReference type="SUPFAM" id="SSF50242">
    <property type="entry name" value="TIMP-like"/>
    <property type="match status" value="1"/>
</dbReference>
<dbReference type="GeneID" id="111106227"/>
<dbReference type="KEGG" id="cvn:111106227"/>
<dbReference type="AlphaFoldDB" id="A0A8B8AZI2"/>
<organism evidence="2 3">
    <name type="scientific">Crassostrea virginica</name>
    <name type="common">Eastern oyster</name>
    <dbReference type="NCBI Taxonomy" id="6565"/>
    <lineage>
        <taxon>Eukaryota</taxon>
        <taxon>Metazoa</taxon>
        <taxon>Spiralia</taxon>
        <taxon>Lophotrochozoa</taxon>
        <taxon>Mollusca</taxon>
        <taxon>Bivalvia</taxon>
        <taxon>Autobranchia</taxon>
        <taxon>Pteriomorphia</taxon>
        <taxon>Ostreida</taxon>
        <taxon>Ostreoidea</taxon>
        <taxon>Ostreidae</taxon>
        <taxon>Crassostrea</taxon>
    </lineage>
</organism>
<evidence type="ECO:0000313" key="3">
    <source>
        <dbReference type="RefSeq" id="XP_022296521.1"/>
    </source>
</evidence>
<accession>A0A8B8AZI2</accession>
<reference evidence="3" key="1">
    <citation type="submission" date="2025-08" db="UniProtKB">
        <authorList>
            <consortium name="RefSeq"/>
        </authorList>
    </citation>
    <scope>IDENTIFICATION</scope>
    <source>
        <tissue evidence="3">Whole sample</tissue>
    </source>
</reference>
<evidence type="ECO:0000313" key="2">
    <source>
        <dbReference type="Proteomes" id="UP000694844"/>
    </source>
</evidence>
<gene>
    <name evidence="3" type="primary">LOC111106227</name>
</gene>